<evidence type="ECO:0000313" key="3">
    <source>
        <dbReference type="Proteomes" id="UP000234382"/>
    </source>
</evidence>
<gene>
    <name evidence="2" type="ORF">BI49514_01671</name>
</gene>
<feature type="transmembrane region" description="Helical" evidence="1">
    <location>
        <begin position="35"/>
        <end position="54"/>
    </location>
</feature>
<keyword evidence="1" id="KW-0812">Transmembrane</keyword>
<sequence length="228" mass="23643">MRGRHRRALRGILAAAAATFVALTSHMLGGGALPTAMGIIVPLALSSLVCVLLAGRRLSLPRLTVSVGVSQALFHLLFSLFAQTGATGAGSWLSGLLGSHSAHLAAGQAMSGAHSVQGAHAAHASMPAMDTTMATEHAMHSHASPAMLLAHCIAGIVTIAVIYWAERLPVMLGEFARLIIGAIIPRPILLRTLITGPRAQVSVEPVVPRSLGVLRSPVLRRGPPQPAF</sequence>
<organism evidence="2 3">
    <name type="scientific">Brevibacterium iodinum ATCC 49514</name>
    <dbReference type="NCBI Taxonomy" id="1255616"/>
    <lineage>
        <taxon>Bacteria</taxon>
        <taxon>Bacillati</taxon>
        <taxon>Actinomycetota</taxon>
        <taxon>Actinomycetes</taxon>
        <taxon>Micrococcales</taxon>
        <taxon>Brevibacteriaceae</taxon>
        <taxon>Brevibacterium</taxon>
    </lineage>
</organism>
<evidence type="ECO:0000256" key="1">
    <source>
        <dbReference type="SAM" id="Phobius"/>
    </source>
</evidence>
<feature type="transmembrane region" description="Helical" evidence="1">
    <location>
        <begin position="146"/>
        <end position="165"/>
    </location>
</feature>
<protein>
    <submittedName>
        <fullName evidence="2">Uncharacterized protein</fullName>
    </submittedName>
</protein>
<dbReference type="Proteomes" id="UP000234382">
    <property type="component" value="Unassembled WGS sequence"/>
</dbReference>
<dbReference type="EMBL" id="FXYX01000009">
    <property type="protein sequence ID" value="SMX82959.1"/>
    <property type="molecule type" value="Genomic_DNA"/>
</dbReference>
<feature type="transmembrane region" description="Helical" evidence="1">
    <location>
        <begin position="12"/>
        <end position="29"/>
    </location>
</feature>
<keyword evidence="1" id="KW-1133">Transmembrane helix</keyword>
<evidence type="ECO:0000313" key="2">
    <source>
        <dbReference type="EMBL" id="SMX82959.1"/>
    </source>
</evidence>
<dbReference type="AlphaFoldDB" id="A0A2H1J6C8"/>
<dbReference type="RefSeq" id="WP_244195298.1">
    <property type="nucleotide sequence ID" value="NZ_FXYX01000009.1"/>
</dbReference>
<name>A0A2H1J6C8_9MICO</name>
<keyword evidence="3" id="KW-1185">Reference proteome</keyword>
<accession>A0A2H1J6C8</accession>
<reference evidence="3" key="1">
    <citation type="submission" date="2017-03" db="EMBL/GenBank/DDBJ databases">
        <authorList>
            <person name="Monnet C."/>
        </authorList>
    </citation>
    <scope>NUCLEOTIDE SEQUENCE [LARGE SCALE GENOMIC DNA]</scope>
    <source>
        <strain evidence="3">ATCC 49514</strain>
    </source>
</reference>
<proteinExistence type="predicted"/>
<keyword evidence="1" id="KW-0472">Membrane</keyword>